<dbReference type="EMBL" id="WIXP02000016">
    <property type="protein sequence ID" value="KAF6197997.1"/>
    <property type="molecule type" value="Genomic_DNA"/>
</dbReference>
<dbReference type="PANTHER" id="PTHR36159">
    <property type="entry name" value="PROTEIN CBG23766"/>
    <property type="match status" value="1"/>
</dbReference>
<proteinExistence type="predicted"/>
<dbReference type="Pfam" id="PF21738">
    <property type="entry name" value="DJR-like_dom"/>
    <property type="match status" value="1"/>
</dbReference>
<dbReference type="InterPro" id="IPR049512">
    <property type="entry name" value="DJR-like_dom"/>
</dbReference>
<dbReference type="AlphaFoldDB" id="A0A8S9WMK5"/>
<dbReference type="PANTHER" id="PTHR36159:SF1">
    <property type="entry name" value="RETROVIRUS-RELATED POL POLYPROTEIN FROM TRANSPOSON 412-LIKE PROTEIN"/>
    <property type="match status" value="1"/>
</dbReference>
<feature type="domain" description="Double jelly roll-like" evidence="1">
    <location>
        <begin position="2"/>
        <end position="282"/>
    </location>
</feature>
<reference evidence="2" key="1">
    <citation type="journal article" date="2021" name="Mol. Ecol. Resour.">
        <title>Apolygus lucorum genome provides insights into omnivorousness and mesophyll feeding.</title>
        <authorList>
            <person name="Liu Y."/>
            <person name="Liu H."/>
            <person name="Wang H."/>
            <person name="Huang T."/>
            <person name="Liu B."/>
            <person name="Yang B."/>
            <person name="Yin L."/>
            <person name="Li B."/>
            <person name="Zhang Y."/>
            <person name="Zhang S."/>
            <person name="Jiang F."/>
            <person name="Zhang X."/>
            <person name="Ren Y."/>
            <person name="Wang B."/>
            <person name="Wang S."/>
            <person name="Lu Y."/>
            <person name="Wu K."/>
            <person name="Fan W."/>
            <person name="Wang G."/>
        </authorList>
    </citation>
    <scope>NUCLEOTIDE SEQUENCE</scope>
    <source>
        <strain evidence="2">12Hb</strain>
    </source>
</reference>
<evidence type="ECO:0000313" key="2">
    <source>
        <dbReference type="EMBL" id="KAF6197997.1"/>
    </source>
</evidence>
<name>A0A8S9WMK5_APOLU</name>
<gene>
    <name evidence="2" type="ORF">GE061_007742</name>
</gene>
<comment type="caution">
    <text evidence="2">The sequence shown here is derived from an EMBL/GenBank/DDBJ whole genome shotgun (WGS) entry which is preliminary data.</text>
</comment>
<sequence>MKNVGITSTIRGLLTHKPWDKSLDNTGWTSIKETNESGPFSYCIPLKFFLPIFEHYKKVILNQKQELVILLASSRNNCIMGTDDTSTYKMELSDLQWRVPHLKIDAYQKLNLLKIIENDRPLEIAYRAWENYEFPTLPETTKITWTLKTTSALETPRYVIVAFQTGKKNKVKANASLFDGCNLSELKVYLNDRAFPYLNLRGEKSTMYELYARFRASYMQESDSFPLMSRSEFDSNPIYVIDTSHQELSVKSSTIDLRIEMESKSSFPKDTTAYCIVINDIVATYQPLTGIVTRKQ</sequence>
<organism evidence="2 3">
    <name type="scientific">Apolygus lucorum</name>
    <name type="common">Small green plant bug</name>
    <name type="synonym">Lygocoris lucorum</name>
    <dbReference type="NCBI Taxonomy" id="248454"/>
    <lineage>
        <taxon>Eukaryota</taxon>
        <taxon>Metazoa</taxon>
        <taxon>Ecdysozoa</taxon>
        <taxon>Arthropoda</taxon>
        <taxon>Hexapoda</taxon>
        <taxon>Insecta</taxon>
        <taxon>Pterygota</taxon>
        <taxon>Neoptera</taxon>
        <taxon>Paraneoptera</taxon>
        <taxon>Hemiptera</taxon>
        <taxon>Heteroptera</taxon>
        <taxon>Panheteroptera</taxon>
        <taxon>Cimicomorpha</taxon>
        <taxon>Miridae</taxon>
        <taxon>Mirini</taxon>
        <taxon>Apolygus</taxon>
    </lineage>
</organism>
<accession>A0A8S9WMK5</accession>
<evidence type="ECO:0000313" key="3">
    <source>
        <dbReference type="Proteomes" id="UP000466442"/>
    </source>
</evidence>
<protein>
    <recommendedName>
        <fullName evidence="1">Double jelly roll-like domain-containing protein</fullName>
    </recommendedName>
</protein>
<evidence type="ECO:0000259" key="1">
    <source>
        <dbReference type="Pfam" id="PF21738"/>
    </source>
</evidence>
<dbReference type="Proteomes" id="UP000466442">
    <property type="component" value="Linkage Group LG16"/>
</dbReference>
<keyword evidence="3" id="KW-1185">Reference proteome</keyword>
<dbReference type="OrthoDB" id="6624501at2759"/>